<keyword evidence="1" id="KW-0946">Virion</keyword>
<dbReference type="Proteomes" id="UP000298347">
    <property type="component" value="Unassembled WGS sequence"/>
</dbReference>
<comment type="caution">
    <text evidence="1">The sequence shown here is derived from an EMBL/GenBank/DDBJ whole genome shotgun (WGS) entry which is preliminary data.</text>
</comment>
<accession>A0A4Z0GSH5</accession>
<sequence>MPAEQSAQINRILFQYDLFPIRVETAGPLIRVVTANGDFALKRKKLTGDQIRHMETAYLLARRLVIDAVPPLPSKYGDLIITGEDQCSYLMPWFEETIPESDVVERYRRLFVKAGQMHRQTMQAEGNTDALFKMALQTVMAGKMQWEQFLNTAEHHVYPSPFEQTVLNSAGSYLGALEQSNAFFSKGPEKDEDGGNKGFRRALCHGRLSPLHLLIAGERSCLTNFEECRDDFFIIETAALVEQANVMLPVDGSSWDELLRSYVAACPVTDEELAFLYHSLLCPRTTIDLLTQYTSDHTENELWFIRRWVRFAKAQGNLLRCFQHYLEERKKKESAKEEVKDEETSD</sequence>
<reference evidence="1 2" key="1">
    <citation type="journal article" date="2015" name="Int. J. Syst. Evol. Microbiol.">
        <title>Sporolactobacillus shoreae sp. nov. and Sporolactobacillus spathodeae sp. nov., two spore-forming lactic acid bacteria isolated from tree barks in Thailand.</title>
        <authorList>
            <person name="Thamacharoensuk T."/>
            <person name="Kitahara M."/>
            <person name="Ohkuma M."/>
            <person name="Thongchul N."/>
            <person name="Tanasupawat S."/>
        </authorList>
    </citation>
    <scope>NUCLEOTIDE SEQUENCE [LARGE SCALE GENOMIC DNA]</scope>
    <source>
        <strain evidence="1 2">BK92</strain>
    </source>
</reference>
<protein>
    <submittedName>
        <fullName evidence="1">Spore coat protein YsxE</fullName>
    </submittedName>
</protein>
<evidence type="ECO:0000313" key="1">
    <source>
        <dbReference type="EMBL" id="TGA99477.1"/>
    </source>
</evidence>
<dbReference type="PANTHER" id="PTHR39179:SF3">
    <property type="entry name" value="COTS-RELATED PROTEIN"/>
    <property type="match status" value="1"/>
</dbReference>
<proteinExistence type="predicted"/>
<dbReference type="RefSeq" id="WP_135347500.1">
    <property type="nucleotide sequence ID" value="NZ_SRJD01000003.1"/>
</dbReference>
<keyword evidence="2" id="KW-1185">Reference proteome</keyword>
<name>A0A4Z0GSH5_9BACL</name>
<dbReference type="PANTHER" id="PTHR39179">
    <property type="entry name" value="SPORE COAT PROTEIN I"/>
    <property type="match status" value="1"/>
</dbReference>
<dbReference type="OrthoDB" id="2379727at2"/>
<keyword evidence="1" id="KW-0167">Capsid protein</keyword>
<gene>
    <name evidence="1" type="ORF">E4665_03900</name>
</gene>
<dbReference type="InterPro" id="IPR047175">
    <property type="entry name" value="CotS-like"/>
</dbReference>
<dbReference type="SUPFAM" id="SSF56112">
    <property type="entry name" value="Protein kinase-like (PK-like)"/>
    <property type="match status" value="1"/>
</dbReference>
<dbReference type="GO" id="GO:0042601">
    <property type="term" value="C:endospore-forming forespore"/>
    <property type="evidence" value="ECO:0007669"/>
    <property type="project" value="TreeGrafter"/>
</dbReference>
<evidence type="ECO:0000313" key="2">
    <source>
        <dbReference type="Proteomes" id="UP000298347"/>
    </source>
</evidence>
<dbReference type="InterPro" id="IPR011009">
    <property type="entry name" value="Kinase-like_dom_sf"/>
</dbReference>
<dbReference type="AlphaFoldDB" id="A0A4Z0GSH5"/>
<dbReference type="Gene3D" id="3.90.1200.10">
    <property type="match status" value="1"/>
</dbReference>
<dbReference type="EMBL" id="SRJD01000003">
    <property type="protein sequence ID" value="TGA99477.1"/>
    <property type="molecule type" value="Genomic_DNA"/>
</dbReference>
<dbReference type="Gene3D" id="3.30.200.20">
    <property type="entry name" value="Phosphorylase Kinase, domain 1"/>
    <property type="match status" value="1"/>
</dbReference>
<organism evidence="1 2">
    <name type="scientific">Sporolactobacillus shoreae</name>
    <dbReference type="NCBI Taxonomy" id="1465501"/>
    <lineage>
        <taxon>Bacteria</taxon>
        <taxon>Bacillati</taxon>
        <taxon>Bacillota</taxon>
        <taxon>Bacilli</taxon>
        <taxon>Bacillales</taxon>
        <taxon>Sporolactobacillaceae</taxon>
        <taxon>Sporolactobacillus</taxon>
    </lineage>
</organism>